<dbReference type="Proteomes" id="UP001642260">
    <property type="component" value="Unassembled WGS sequence"/>
</dbReference>
<dbReference type="AlphaFoldDB" id="A0ABC8JV49"/>
<evidence type="ECO:0000313" key="1">
    <source>
        <dbReference type="EMBL" id="CAH8342854.1"/>
    </source>
</evidence>
<gene>
    <name evidence="1" type="ORF">ERUC_LOCUS15960</name>
</gene>
<sequence length="108" mass="11558">MWRCVSRGLGVRSSRTSLSGSSFPRFFSTGFKTCDYTIVDHTYGAVVVGAGGGGLKVAIGLSEHGTSMILSKAVTGLERREKVNAGMILLPERVRGCDKDMGFILREG</sequence>
<keyword evidence="2" id="KW-1185">Reference proteome</keyword>
<dbReference type="InterPro" id="IPR036188">
    <property type="entry name" value="FAD/NAD-bd_sf"/>
</dbReference>
<accession>A0ABC8JV49</accession>
<dbReference type="Gene3D" id="3.50.50.60">
    <property type="entry name" value="FAD/NAD(P)-binding domain"/>
    <property type="match status" value="1"/>
</dbReference>
<organism evidence="1 2">
    <name type="scientific">Eruca vesicaria subsp. sativa</name>
    <name type="common">Garden rocket</name>
    <name type="synonym">Eruca sativa</name>
    <dbReference type="NCBI Taxonomy" id="29727"/>
    <lineage>
        <taxon>Eukaryota</taxon>
        <taxon>Viridiplantae</taxon>
        <taxon>Streptophyta</taxon>
        <taxon>Embryophyta</taxon>
        <taxon>Tracheophyta</taxon>
        <taxon>Spermatophyta</taxon>
        <taxon>Magnoliopsida</taxon>
        <taxon>eudicotyledons</taxon>
        <taxon>Gunneridae</taxon>
        <taxon>Pentapetalae</taxon>
        <taxon>rosids</taxon>
        <taxon>malvids</taxon>
        <taxon>Brassicales</taxon>
        <taxon>Brassicaceae</taxon>
        <taxon>Brassiceae</taxon>
        <taxon>Eruca</taxon>
    </lineage>
</organism>
<dbReference type="EMBL" id="CAKOAT010149598">
    <property type="protein sequence ID" value="CAH8342854.1"/>
    <property type="molecule type" value="Genomic_DNA"/>
</dbReference>
<protein>
    <submittedName>
        <fullName evidence="1">Uncharacterized protein</fullName>
    </submittedName>
</protein>
<name>A0ABC8JV49_ERUVS</name>
<comment type="caution">
    <text evidence="1">The sequence shown here is derived from an EMBL/GenBank/DDBJ whole genome shotgun (WGS) entry which is preliminary data.</text>
</comment>
<reference evidence="1 2" key="1">
    <citation type="submission" date="2022-03" db="EMBL/GenBank/DDBJ databases">
        <authorList>
            <person name="Macdonald S."/>
            <person name="Ahmed S."/>
            <person name="Newling K."/>
        </authorList>
    </citation>
    <scope>NUCLEOTIDE SEQUENCE [LARGE SCALE GENOMIC DNA]</scope>
</reference>
<proteinExistence type="predicted"/>
<evidence type="ECO:0000313" key="2">
    <source>
        <dbReference type="Proteomes" id="UP001642260"/>
    </source>
</evidence>